<evidence type="ECO:0000313" key="1">
    <source>
        <dbReference type="EMBL" id="ETO84462.1"/>
    </source>
</evidence>
<dbReference type="InterPro" id="IPR051604">
    <property type="entry name" value="Ergot_Alk_Oxidoreductase"/>
</dbReference>
<evidence type="ECO:0008006" key="3">
    <source>
        <dbReference type="Google" id="ProtNLM"/>
    </source>
</evidence>
<dbReference type="PANTHER" id="PTHR43162:SF1">
    <property type="entry name" value="PRESTALK A DIFFERENTIATION PROTEIN A"/>
    <property type="match status" value="1"/>
</dbReference>
<dbReference type="PANTHER" id="PTHR43162">
    <property type="match status" value="1"/>
</dbReference>
<dbReference type="SUPFAM" id="SSF51735">
    <property type="entry name" value="NAD(P)-binding Rossmann-fold domains"/>
    <property type="match status" value="1"/>
</dbReference>
<comment type="caution">
    <text evidence="1">The sequence shown here is derived from an EMBL/GenBank/DDBJ whole genome shotgun (WGS) entry which is preliminary data.</text>
</comment>
<accession>A0A081B001</accession>
<dbReference type="Gene3D" id="3.40.50.720">
    <property type="entry name" value="NAD(P)-binding Rossmann-like Domain"/>
    <property type="match status" value="1"/>
</dbReference>
<organism evidence="1 2">
    <name type="scientific">Phytophthora nicotianae P1976</name>
    <dbReference type="NCBI Taxonomy" id="1317066"/>
    <lineage>
        <taxon>Eukaryota</taxon>
        <taxon>Sar</taxon>
        <taxon>Stramenopiles</taxon>
        <taxon>Oomycota</taxon>
        <taxon>Peronosporomycetes</taxon>
        <taxon>Peronosporales</taxon>
        <taxon>Peronosporaceae</taxon>
        <taxon>Phytophthora</taxon>
    </lineage>
</organism>
<sequence>SVSLRMSCPCSHLNEYISSFFKMSTFLLPVTRRSLSFASSLLHFTSSLSSSSSPRVRFLILSNSRDLERSLRLHYPNLLASHEHESIPDWSDPKDLQEALGRCDGAIFAASGCGDGVINLPSNPSDEWLQCEQNLATLVSKDHRVVKLSWTEGFVEERSPSAAGRANFELEKELKGKFGGGNNGAQNLTILRAPTGMDAFLRGRLFDLVCGRTLSMSVKRGRIAFVHPLDVAESLSAVLVKQNDGMNEGLYSLTGPEALTFEEVAKILSEGIGDKVNYSNFPLWAVQPARWVRGVPGDAIEEELGVMRALEAGAQNGVEIEVMEKLVGHKPRTFREFVAQNSDAWPRAEPL</sequence>
<dbReference type="AlphaFoldDB" id="A0A081B001"/>
<protein>
    <recommendedName>
        <fullName evidence="3">NAD(P)-binding domain-containing protein</fullName>
    </recommendedName>
</protein>
<gene>
    <name evidence="1" type="ORF">F444_01632</name>
</gene>
<dbReference type="OrthoDB" id="9997102at2759"/>
<evidence type="ECO:0000313" key="2">
    <source>
        <dbReference type="Proteomes" id="UP000028582"/>
    </source>
</evidence>
<proteinExistence type="predicted"/>
<reference evidence="1 2" key="1">
    <citation type="submission" date="2013-11" db="EMBL/GenBank/DDBJ databases">
        <title>The Genome Sequence of Phytophthora parasitica P1976.</title>
        <authorList>
            <consortium name="The Broad Institute Genomics Platform"/>
            <person name="Russ C."/>
            <person name="Tyler B."/>
            <person name="Panabieres F."/>
            <person name="Shan W."/>
            <person name="Tripathy S."/>
            <person name="Grunwald N."/>
            <person name="Machado M."/>
            <person name="Johnson C.S."/>
            <person name="Walker B."/>
            <person name="Young S."/>
            <person name="Zeng Q."/>
            <person name="Gargeya S."/>
            <person name="Fitzgerald M."/>
            <person name="Haas B."/>
            <person name="Abouelleil A."/>
            <person name="Allen A.W."/>
            <person name="Alvarado L."/>
            <person name="Arachchi H.M."/>
            <person name="Berlin A.M."/>
            <person name="Chapman S.B."/>
            <person name="Gainer-Dewar J."/>
            <person name="Goldberg J."/>
            <person name="Griggs A."/>
            <person name="Gujja S."/>
            <person name="Hansen M."/>
            <person name="Howarth C."/>
            <person name="Imamovic A."/>
            <person name="Ireland A."/>
            <person name="Larimer J."/>
            <person name="McCowan C."/>
            <person name="Murphy C."/>
            <person name="Pearson M."/>
            <person name="Poon T.W."/>
            <person name="Priest M."/>
            <person name="Roberts A."/>
            <person name="Saif S."/>
            <person name="Shea T."/>
            <person name="Sisk P."/>
            <person name="Sykes S."/>
            <person name="Wortman J."/>
            <person name="Nusbaum C."/>
            <person name="Birren B."/>
        </authorList>
    </citation>
    <scope>NUCLEOTIDE SEQUENCE [LARGE SCALE GENOMIC DNA]</scope>
    <source>
        <strain evidence="1 2">P1976</strain>
    </source>
</reference>
<dbReference type="EMBL" id="ANJA01000302">
    <property type="protein sequence ID" value="ETO84462.1"/>
    <property type="molecule type" value="Genomic_DNA"/>
</dbReference>
<name>A0A081B001_PHYNI</name>
<feature type="non-terminal residue" evidence="1">
    <location>
        <position position="1"/>
    </location>
</feature>
<dbReference type="InterPro" id="IPR036291">
    <property type="entry name" value="NAD(P)-bd_dom_sf"/>
</dbReference>
<dbReference type="Proteomes" id="UP000028582">
    <property type="component" value="Unassembled WGS sequence"/>
</dbReference>